<dbReference type="RefSeq" id="WP_071503470.1">
    <property type="nucleotide sequence ID" value="NZ_MORL01000005.1"/>
</dbReference>
<name>A0A1S2VJT7_9BACT</name>
<dbReference type="AlphaFoldDB" id="A0A1S2VJT7"/>
<feature type="coiled-coil region" evidence="1">
    <location>
        <begin position="41"/>
        <end position="68"/>
    </location>
</feature>
<keyword evidence="1" id="KW-0175">Coiled coil</keyword>
<evidence type="ECO:0008006" key="5">
    <source>
        <dbReference type="Google" id="ProtNLM"/>
    </source>
</evidence>
<evidence type="ECO:0000313" key="3">
    <source>
        <dbReference type="EMBL" id="OIN59019.1"/>
    </source>
</evidence>
<feature type="chain" id="PRO_5010359855" description="Outer membrane protein beta-barrel domain-containing protein" evidence="2">
    <location>
        <begin position="21"/>
        <end position="227"/>
    </location>
</feature>
<dbReference type="OrthoDB" id="943582at2"/>
<keyword evidence="2" id="KW-0732">Signal</keyword>
<dbReference type="EMBL" id="MORL01000005">
    <property type="protein sequence ID" value="OIN59019.1"/>
    <property type="molecule type" value="Genomic_DNA"/>
</dbReference>
<dbReference type="Proteomes" id="UP000181790">
    <property type="component" value="Unassembled WGS sequence"/>
</dbReference>
<evidence type="ECO:0000256" key="1">
    <source>
        <dbReference type="SAM" id="Coils"/>
    </source>
</evidence>
<proteinExistence type="predicted"/>
<keyword evidence="4" id="KW-1185">Reference proteome</keyword>
<gene>
    <name evidence="3" type="ORF">BLX24_12460</name>
</gene>
<protein>
    <recommendedName>
        <fullName evidence="5">Outer membrane protein beta-barrel domain-containing protein</fullName>
    </recommendedName>
</protein>
<sequence>MKQLLMIAGMLTTLASAGMAQSTNDTSSTRENRPIIDERTREDVRRSVNRVENEAREETQKSIEYQRRNELEWFQKGSVFVGGALGFGLGAGSGTYLTLNPRIGYFVQPGFVVGLRGGFDRRLATSYRSRQVGLFGRYYPFRTRIHSFVGAGYNLGREYASNIGEGDKAKFNSINLEAGVGFLATRNISGEIALESNYYDRSNPLAGRNRGGRVKFGINYFFTRAFR</sequence>
<feature type="signal peptide" evidence="2">
    <location>
        <begin position="1"/>
        <end position="20"/>
    </location>
</feature>
<reference evidence="3 4" key="1">
    <citation type="submission" date="2016-10" db="EMBL/GenBank/DDBJ databases">
        <title>Arsenicibacter rosenii gen. nov., sp. nov., an efficient arsenic-methylating bacterium isolated from an arsenic-contaminated paddy soil.</title>
        <authorList>
            <person name="Huang K."/>
        </authorList>
    </citation>
    <scope>NUCLEOTIDE SEQUENCE [LARGE SCALE GENOMIC DNA]</scope>
    <source>
        <strain evidence="3 4">SM-1</strain>
    </source>
</reference>
<evidence type="ECO:0000313" key="4">
    <source>
        <dbReference type="Proteomes" id="UP000181790"/>
    </source>
</evidence>
<accession>A0A1S2VJT7</accession>
<evidence type="ECO:0000256" key="2">
    <source>
        <dbReference type="SAM" id="SignalP"/>
    </source>
</evidence>
<organism evidence="3 4">
    <name type="scientific">Arsenicibacter rosenii</name>
    <dbReference type="NCBI Taxonomy" id="1750698"/>
    <lineage>
        <taxon>Bacteria</taxon>
        <taxon>Pseudomonadati</taxon>
        <taxon>Bacteroidota</taxon>
        <taxon>Cytophagia</taxon>
        <taxon>Cytophagales</taxon>
        <taxon>Spirosomataceae</taxon>
        <taxon>Arsenicibacter</taxon>
    </lineage>
</organism>
<comment type="caution">
    <text evidence="3">The sequence shown here is derived from an EMBL/GenBank/DDBJ whole genome shotgun (WGS) entry which is preliminary data.</text>
</comment>